<dbReference type="RefSeq" id="WP_130922468.1">
    <property type="nucleotide sequence ID" value="NZ_JAANOM010000002.1"/>
</dbReference>
<name>A0A4Q9BGA1_9BACT</name>
<feature type="domain" description="Peptidase S74" evidence="3">
    <location>
        <begin position="443"/>
        <end position="538"/>
    </location>
</feature>
<evidence type="ECO:0000313" key="5">
    <source>
        <dbReference type="Proteomes" id="UP000293583"/>
    </source>
</evidence>
<comment type="caution">
    <text evidence="4">The sequence shown here is derived from an EMBL/GenBank/DDBJ whole genome shotgun (WGS) entry which is preliminary data.</text>
</comment>
<evidence type="ECO:0000313" key="4">
    <source>
        <dbReference type="EMBL" id="TBH75292.1"/>
    </source>
</evidence>
<proteinExistence type="predicted"/>
<dbReference type="PROSITE" id="PS51688">
    <property type="entry name" value="ICA"/>
    <property type="match status" value="1"/>
</dbReference>
<keyword evidence="1" id="KW-0175">Coiled coil</keyword>
<sequence length="555" mass="60513">MKKILFLFLISVSVFAQTGIGTNTPHTSAKLDVSATNKGFLPPRVTLTSATDVLTIPSPAEGLLVYNRGSVGLQAGYYYWNGANWATIATATLAGNAVISSDMVKLYGEPHSKVSSKIGNSTTGFVFTVPISGRYLFDFTSGGTALNGGTNTIYFTVRQGSMVLGSDMQSSYNNNVHVEYNGKVEVNLQAGVSYNVYNYATSGSFETNDFDRVYYKLVAGNLPVNQHMAERNIQLNNNYLSNDGDNEGIRIDNIGKVGIGTSSPSNTLHIENGNTFGSDPSNTTSPSLYILNTNNSSNSANATALIRTAGSSGGNPYLSFDIMGVRGYSMGIDNADSDKFKFYTNWNLNNSVAPAYTVTTDNRVGIGTDAPYSRLHVKSSDMTQLYIESTSSDNYGMIQLNANTNQNWGSNYHEFMFFQNQGTNIGSIVGSNGGNMVSYNTSSDYRLKTDFKDFNGLDLINKVKTYDYSWKRDGSRMYGVIAHELQEVLPYAVSGKKDAMGADGKIIPQSVDYSKLTPILVKAIQEQEKKINQLIKVNKSLLKRINQIEKSARAK</sequence>
<dbReference type="AlphaFoldDB" id="A0A4Q9BGA1"/>
<accession>A0A4Q9BGA1</accession>
<feature type="signal peptide" evidence="2">
    <location>
        <begin position="1"/>
        <end position="16"/>
    </location>
</feature>
<feature type="chain" id="PRO_5020430585" description="Peptidase S74 domain-containing protein" evidence="2">
    <location>
        <begin position="17"/>
        <end position="555"/>
    </location>
</feature>
<evidence type="ECO:0000259" key="3">
    <source>
        <dbReference type="PROSITE" id="PS51688"/>
    </source>
</evidence>
<dbReference type="Proteomes" id="UP000293583">
    <property type="component" value="Unassembled WGS sequence"/>
</dbReference>
<protein>
    <recommendedName>
        <fullName evidence="3">Peptidase S74 domain-containing protein</fullName>
    </recommendedName>
</protein>
<dbReference type="InterPro" id="IPR030392">
    <property type="entry name" value="S74_ICA"/>
</dbReference>
<dbReference type="EMBL" id="SEWY01000001">
    <property type="protein sequence ID" value="TBH75292.1"/>
    <property type="molecule type" value="Genomic_DNA"/>
</dbReference>
<evidence type="ECO:0000256" key="1">
    <source>
        <dbReference type="SAM" id="Coils"/>
    </source>
</evidence>
<keyword evidence="2" id="KW-0732">Signal</keyword>
<dbReference type="OrthoDB" id="932970at2"/>
<reference evidence="4 5" key="1">
    <citation type="submission" date="2019-02" db="EMBL/GenBank/DDBJ databases">
        <title>Genome of a new Bacteroidetes strain.</title>
        <authorList>
            <person name="Pitt A."/>
        </authorList>
    </citation>
    <scope>NUCLEOTIDE SEQUENCE [LARGE SCALE GENOMIC DNA]</scope>
    <source>
        <strain evidence="4 5">103A-SOEBACH</strain>
    </source>
</reference>
<keyword evidence="5" id="KW-1185">Reference proteome</keyword>
<organism evidence="4 5">
    <name type="scientific">Aquirufa antheringensis</name>
    <dbReference type="NCBI Taxonomy" id="2516559"/>
    <lineage>
        <taxon>Bacteria</taxon>
        <taxon>Pseudomonadati</taxon>
        <taxon>Bacteroidota</taxon>
        <taxon>Cytophagia</taxon>
        <taxon>Cytophagales</taxon>
        <taxon>Flectobacillaceae</taxon>
        <taxon>Aquirufa</taxon>
    </lineage>
</organism>
<evidence type="ECO:0000256" key="2">
    <source>
        <dbReference type="SAM" id="SignalP"/>
    </source>
</evidence>
<dbReference type="Pfam" id="PF13884">
    <property type="entry name" value="Peptidase_S74"/>
    <property type="match status" value="1"/>
</dbReference>
<gene>
    <name evidence="4" type="ORF">EWU20_01580</name>
</gene>
<feature type="coiled-coil region" evidence="1">
    <location>
        <begin position="524"/>
        <end position="551"/>
    </location>
</feature>